<feature type="non-terminal residue" evidence="5">
    <location>
        <position position="195"/>
    </location>
</feature>
<name>A0A382K7I7_9ZZZZ</name>
<evidence type="ECO:0000313" key="5">
    <source>
        <dbReference type="EMBL" id="SVC20288.1"/>
    </source>
</evidence>
<protein>
    <submittedName>
        <fullName evidence="5">Uncharacterized protein</fullName>
    </submittedName>
</protein>
<dbReference type="AlphaFoldDB" id="A0A382K7I7"/>
<dbReference type="GO" id="GO:0019867">
    <property type="term" value="C:outer membrane"/>
    <property type="evidence" value="ECO:0007669"/>
    <property type="project" value="InterPro"/>
</dbReference>
<dbReference type="Gene3D" id="2.40.160.50">
    <property type="entry name" value="membrane protein fhac: a member of the omp85/tpsb transporter family"/>
    <property type="match status" value="1"/>
</dbReference>
<dbReference type="EMBL" id="UINC01078833">
    <property type="protein sequence ID" value="SVC20288.1"/>
    <property type="molecule type" value="Genomic_DNA"/>
</dbReference>
<dbReference type="InterPro" id="IPR010827">
    <property type="entry name" value="BamA/TamA_POTRA"/>
</dbReference>
<evidence type="ECO:0000259" key="3">
    <source>
        <dbReference type="Pfam" id="PF01103"/>
    </source>
</evidence>
<feature type="domain" description="Bacterial surface antigen (D15)" evidence="3">
    <location>
        <begin position="113"/>
        <end position="185"/>
    </location>
</feature>
<dbReference type="Pfam" id="PF01103">
    <property type="entry name" value="Omp85"/>
    <property type="match status" value="1"/>
</dbReference>
<feature type="domain" description="POTRA" evidence="4">
    <location>
        <begin position="20"/>
        <end position="81"/>
    </location>
</feature>
<comment type="subcellular location">
    <subcellularLocation>
        <location evidence="1">Membrane</location>
    </subcellularLocation>
</comment>
<accession>A0A382K7I7</accession>
<gene>
    <name evidence="5" type="ORF">METZ01_LOCUS273142</name>
</gene>
<evidence type="ECO:0000259" key="4">
    <source>
        <dbReference type="Pfam" id="PF07244"/>
    </source>
</evidence>
<evidence type="ECO:0000256" key="1">
    <source>
        <dbReference type="ARBA" id="ARBA00004370"/>
    </source>
</evidence>
<organism evidence="5">
    <name type="scientific">marine metagenome</name>
    <dbReference type="NCBI Taxonomy" id="408172"/>
    <lineage>
        <taxon>unclassified sequences</taxon>
        <taxon>metagenomes</taxon>
        <taxon>ecological metagenomes</taxon>
    </lineage>
</organism>
<keyword evidence="2" id="KW-0472">Membrane</keyword>
<dbReference type="InterPro" id="IPR000184">
    <property type="entry name" value="Bac_surfAg_D15"/>
</dbReference>
<dbReference type="Gene3D" id="3.10.20.310">
    <property type="entry name" value="membrane protein fhac"/>
    <property type="match status" value="1"/>
</dbReference>
<dbReference type="Pfam" id="PF07244">
    <property type="entry name" value="POTRA"/>
    <property type="match status" value="1"/>
</dbReference>
<sequence>MKIVSVLSVVILISICRASYIDKLNIVGNTHTQYHIILRELHHPIPGKFDSTLALEDRNRIYNLGLFSTVEIDQVDSNYTVFLVETFRIYPIPLAEHNEAKGWSYGGGIVFLNFRGMNQKLTFGGIFGQETTYFINFLDPWITGDHVSLSGTVYQFFTTNPFYSYNYKEKGFSIGTGFYKNKFHKIKLLLGIEYS</sequence>
<evidence type="ECO:0000256" key="2">
    <source>
        <dbReference type="ARBA" id="ARBA00023136"/>
    </source>
</evidence>
<reference evidence="5" key="1">
    <citation type="submission" date="2018-05" db="EMBL/GenBank/DDBJ databases">
        <authorList>
            <person name="Lanie J.A."/>
            <person name="Ng W.-L."/>
            <person name="Kazmierczak K.M."/>
            <person name="Andrzejewski T.M."/>
            <person name="Davidsen T.M."/>
            <person name="Wayne K.J."/>
            <person name="Tettelin H."/>
            <person name="Glass J.I."/>
            <person name="Rusch D."/>
            <person name="Podicherti R."/>
            <person name="Tsui H.-C.T."/>
            <person name="Winkler M.E."/>
        </authorList>
    </citation>
    <scope>NUCLEOTIDE SEQUENCE</scope>
</reference>
<proteinExistence type="predicted"/>